<dbReference type="Proteomes" id="UP001054837">
    <property type="component" value="Unassembled WGS sequence"/>
</dbReference>
<dbReference type="EMBL" id="BPLQ01005053">
    <property type="protein sequence ID" value="GIY12435.1"/>
    <property type="molecule type" value="Genomic_DNA"/>
</dbReference>
<keyword evidence="2" id="KW-1185">Reference proteome</keyword>
<reference evidence="1 2" key="1">
    <citation type="submission" date="2021-06" db="EMBL/GenBank/DDBJ databases">
        <title>Caerostris darwini draft genome.</title>
        <authorList>
            <person name="Kono N."/>
            <person name="Arakawa K."/>
        </authorList>
    </citation>
    <scope>NUCLEOTIDE SEQUENCE [LARGE SCALE GENOMIC DNA]</scope>
</reference>
<sequence>MKRAVFTLQHHFSSWPLPSLLRNVRRRGKGTNNSLNAINMARYTIRLVKLDWIVFHYFRFSLPPPQARLRIGCRWEGDLYKPITGCRMCGETSVHFLVAWGPISHISPTAYRTWKDRASTYDSPE</sequence>
<gene>
    <name evidence="1" type="ORF">CDAR_577911</name>
</gene>
<dbReference type="AlphaFoldDB" id="A0AAV4QSH1"/>
<evidence type="ECO:0000313" key="1">
    <source>
        <dbReference type="EMBL" id="GIY12435.1"/>
    </source>
</evidence>
<evidence type="ECO:0000313" key="2">
    <source>
        <dbReference type="Proteomes" id="UP001054837"/>
    </source>
</evidence>
<organism evidence="1 2">
    <name type="scientific">Caerostris darwini</name>
    <dbReference type="NCBI Taxonomy" id="1538125"/>
    <lineage>
        <taxon>Eukaryota</taxon>
        <taxon>Metazoa</taxon>
        <taxon>Ecdysozoa</taxon>
        <taxon>Arthropoda</taxon>
        <taxon>Chelicerata</taxon>
        <taxon>Arachnida</taxon>
        <taxon>Araneae</taxon>
        <taxon>Araneomorphae</taxon>
        <taxon>Entelegynae</taxon>
        <taxon>Araneoidea</taxon>
        <taxon>Araneidae</taxon>
        <taxon>Caerostris</taxon>
    </lineage>
</organism>
<name>A0AAV4QSH1_9ARAC</name>
<comment type="caution">
    <text evidence="1">The sequence shown here is derived from an EMBL/GenBank/DDBJ whole genome shotgun (WGS) entry which is preliminary data.</text>
</comment>
<accession>A0AAV4QSH1</accession>
<proteinExistence type="predicted"/>
<protein>
    <submittedName>
        <fullName evidence="1">Uncharacterized protein</fullName>
    </submittedName>
</protein>